<evidence type="ECO:0000313" key="3">
    <source>
        <dbReference type="Proteomes" id="UP001369958"/>
    </source>
</evidence>
<accession>A0ABZ2HYQ2</accession>
<dbReference type="SUPFAM" id="SSF55781">
    <property type="entry name" value="GAF domain-like"/>
    <property type="match status" value="1"/>
</dbReference>
<protein>
    <submittedName>
        <fullName evidence="2">GAF domain-containing protein</fullName>
    </submittedName>
</protein>
<gene>
    <name evidence="2" type="ORF">V6617_17330</name>
</gene>
<dbReference type="Proteomes" id="UP001369958">
    <property type="component" value="Chromosome"/>
</dbReference>
<feature type="domain" description="GAF" evidence="1">
    <location>
        <begin position="31"/>
        <end position="159"/>
    </location>
</feature>
<dbReference type="RefSeq" id="WP_338608168.1">
    <property type="nucleotide sequence ID" value="NZ_CP146275.1"/>
</dbReference>
<proteinExistence type="predicted"/>
<dbReference type="InterPro" id="IPR003018">
    <property type="entry name" value="GAF"/>
</dbReference>
<keyword evidence="3" id="KW-1185">Reference proteome</keyword>
<dbReference type="Pfam" id="PF13185">
    <property type="entry name" value="GAF_2"/>
    <property type="match status" value="1"/>
</dbReference>
<organism evidence="2 3">
    <name type="scientific">Pelagibacterium nitratireducens</name>
    <dbReference type="NCBI Taxonomy" id="1046114"/>
    <lineage>
        <taxon>Bacteria</taxon>
        <taxon>Pseudomonadati</taxon>
        <taxon>Pseudomonadota</taxon>
        <taxon>Alphaproteobacteria</taxon>
        <taxon>Hyphomicrobiales</taxon>
        <taxon>Devosiaceae</taxon>
        <taxon>Pelagibacterium</taxon>
    </lineage>
</organism>
<sequence>MSPSAQTQLDVLDRLAEILANGDRPALYGAVDAALNALVGHKLFTLLLVLPGGKEVQRFWSTNAAAYPLSGRKPMGDTPWGDLVIRRHQPFLGRDMDAIRWAFFDHELIASLGLGSAINVPIIGQKTLLGTIAILDAEHHYDAEKLAIAMRIAPYLVDAFRSEIAQLG</sequence>
<name>A0ABZ2HYQ2_9HYPH</name>
<dbReference type="EMBL" id="CP146275">
    <property type="protein sequence ID" value="WWT32746.1"/>
    <property type="molecule type" value="Genomic_DNA"/>
</dbReference>
<dbReference type="InterPro" id="IPR029016">
    <property type="entry name" value="GAF-like_dom_sf"/>
</dbReference>
<reference evidence="2 3" key="1">
    <citation type="submission" date="2024-02" db="EMBL/GenBank/DDBJ databases">
        <title>Complete genome sequence of Pelagibacterium nitratireducens ZH15.</title>
        <authorList>
            <person name="Zhao L.H."/>
        </authorList>
    </citation>
    <scope>NUCLEOTIDE SEQUENCE [LARGE SCALE GENOMIC DNA]</scope>
    <source>
        <strain evidence="2 3">ZH15</strain>
    </source>
</reference>
<dbReference type="Gene3D" id="3.30.450.40">
    <property type="match status" value="1"/>
</dbReference>
<evidence type="ECO:0000313" key="2">
    <source>
        <dbReference type="EMBL" id="WWT32746.1"/>
    </source>
</evidence>
<evidence type="ECO:0000259" key="1">
    <source>
        <dbReference type="Pfam" id="PF13185"/>
    </source>
</evidence>